<feature type="chain" id="PRO_5040448491" evidence="1">
    <location>
        <begin position="18"/>
        <end position="145"/>
    </location>
</feature>
<feature type="signal peptide" evidence="1">
    <location>
        <begin position="1"/>
        <end position="17"/>
    </location>
</feature>
<evidence type="ECO:0000313" key="2">
    <source>
        <dbReference type="EMBL" id="URQ63161.1"/>
    </source>
</evidence>
<dbReference type="EMBL" id="CP097966">
    <property type="protein sequence ID" value="URQ63161.1"/>
    <property type="molecule type" value="Genomic_DNA"/>
</dbReference>
<keyword evidence="3" id="KW-1185">Reference proteome</keyword>
<reference evidence="2" key="1">
    <citation type="submission" date="2022-05" db="EMBL/GenBank/DDBJ databases">
        <title>Single-amplified genomics reveal most streamlined microbe among free-living bacteria.</title>
        <authorList>
            <person name="Roda-Garcia J."/>
            <person name="Haro-Moreno J.M."/>
            <person name="Rodriguez-Valera F."/>
            <person name="Almagro-Moreno S."/>
            <person name="Lopez-Perez M."/>
        </authorList>
    </citation>
    <scope>NUCLEOTIDE SEQUENCE</scope>
    <source>
        <strain evidence="2">TMED112-D2-2</strain>
    </source>
</reference>
<dbReference type="AlphaFoldDB" id="A0A9Q8TY42"/>
<keyword evidence="1" id="KW-0732">Signal</keyword>
<gene>
    <name evidence="2" type="ORF">M9B40_05400</name>
</gene>
<proteinExistence type="predicted"/>
<protein>
    <submittedName>
        <fullName evidence="2">Uncharacterized protein</fullName>
    </submittedName>
</protein>
<name>A0A9Q8TY42_9GAMM</name>
<sequence length="145" mass="16738">MKKLLLTFLLFSSSISAEVIEVLCKTIEGSYQSGWEYGKTHRASSYFNLHHKSVEVKINTTEKFMIFNQKEHMKVSMDIRGNEFAFNTKIINGKIHIHEIPIDSGTINRETGILSVTNQTKQEGDRGFEFGFSQKFECKKAEYKF</sequence>
<dbReference type="Proteomes" id="UP001056381">
    <property type="component" value="Chromosome"/>
</dbReference>
<organism evidence="2 3">
    <name type="scientific">SAR86 cluster bacterium</name>
    <dbReference type="NCBI Taxonomy" id="2030880"/>
    <lineage>
        <taxon>Bacteria</taxon>
        <taxon>Pseudomonadati</taxon>
        <taxon>Pseudomonadota</taxon>
        <taxon>Gammaproteobacteria</taxon>
        <taxon>SAR86 cluster</taxon>
    </lineage>
</organism>
<evidence type="ECO:0000313" key="3">
    <source>
        <dbReference type="Proteomes" id="UP001056381"/>
    </source>
</evidence>
<evidence type="ECO:0000256" key="1">
    <source>
        <dbReference type="SAM" id="SignalP"/>
    </source>
</evidence>
<accession>A0A9Q8TY42</accession>